<dbReference type="AlphaFoldDB" id="A0A8S1PHE7"/>
<organism evidence="7 8">
    <name type="scientific">Paramecium sonneborni</name>
    <dbReference type="NCBI Taxonomy" id="65129"/>
    <lineage>
        <taxon>Eukaryota</taxon>
        <taxon>Sar</taxon>
        <taxon>Alveolata</taxon>
        <taxon>Ciliophora</taxon>
        <taxon>Intramacronucleata</taxon>
        <taxon>Oligohymenophorea</taxon>
        <taxon>Peniculida</taxon>
        <taxon>Parameciidae</taxon>
        <taxon>Paramecium</taxon>
    </lineage>
</organism>
<keyword evidence="8" id="KW-1185">Reference proteome</keyword>
<keyword evidence="1" id="KW-0479">Metal-binding</keyword>
<dbReference type="InterPro" id="IPR019787">
    <property type="entry name" value="Znf_PHD-finger"/>
</dbReference>
<dbReference type="GO" id="GO:0006357">
    <property type="term" value="P:regulation of transcription by RNA polymerase II"/>
    <property type="evidence" value="ECO:0007669"/>
    <property type="project" value="TreeGrafter"/>
</dbReference>
<dbReference type="Pfam" id="PF13831">
    <property type="entry name" value="PHD_2"/>
    <property type="match status" value="1"/>
</dbReference>
<dbReference type="InterPro" id="IPR001965">
    <property type="entry name" value="Znf_PHD"/>
</dbReference>
<evidence type="ECO:0000313" key="8">
    <source>
        <dbReference type="Proteomes" id="UP000692954"/>
    </source>
</evidence>
<evidence type="ECO:0000256" key="1">
    <source>
        <dbReference type="ARBA" id="ARBA00022723"/>
    </source>
</evidence>
<dbReference type="GO" id="GO:0008270">
    <property type="term" value="F:zinc ion binding"/>
    <property type="evidence" value="ECO:0007669"/>
    <property type="project" value="UniProtKB-KW"/>
</dbReference>
<feature type="coiled-coil region" evidence="5">
    <location>
        <begin position="468"/>
        <end position="501"/>
    </location>
</feature>
<dbReference type="SMART" id="SM00249">
    <property type="entry name" value="PHD"/>
    <property type="match status" value="3"/>
</dbReference>
<evidence type="ECO:0000256" key="5">
    <source>
        <dbReference type="SAM" id="Coils"/>
    </source>
</evidence>
<evidence type="ECO:0000256" key="2">
    <source>
        <dbReference type="ARBA" id="ARBA00022771"/>
    </source>
</evidence>
<keyword evidence="5" id="KW-0175">Coiled coil</keyword>
<dbReference type="Proteomes" id="UP000692954">
    <property type="component" value="Unassembled WGS sequence"/>
</dbReference>
<dbReference type="PANTHER" id="PTHR13793:SF107">
    <property type="entry name" value="BROMODOMAIN-CONTAINING PROTEIN HOMOLOG"/>
    <property type="match status" value="1"/>
</dbReference>
<protein>
    <recommendedName>
        <fullName evidence="6">PHD-type domain-containing protein</fullName>
    </recommendedName>
</protein>
<comment type="caution">
    <text evidence="7">The sequence shown here is derived from an EMBL/GenBank/DDBJ whole genome shotgun (WGS) entry which is preliminary data.</text>
</comment>
<name>A0A8S1PHE7_9CILI</name>
<evidence type="ECO:0000313" key="7">
    <source>
        <dbReference type="EMBL" id="CAD8102662.1"/>
    </source>
</evidence>
<dbReference type="OrthoDB" id="301634at2759"/>
<evidence type="ECO:0000256" key="4">
    <source>
        <dbReference type="PROSITE-ProRule" id="PRU00146"/>
    </source>
</evidence>
<dbReference type="EMBL" id="CAJJDN010000078">
    <property type="protein sequence ID" value="CAD8102662.1"/>
    <property type="molecule type" value="Genomic_DNA"/>
</dbReference>
<dbReference type="CDD" id="cd15571">
    <property type="entry name" value="ePHD"/>
    <property type="match status" value="1"/>
</dbReference>
<keyword evidence="2 4" id="KW-0863">Zinc-finger</keyword>
<dbReference type="Pfam" id="PF00628">
    <property type="entry name" value="PHD"/>
    <property type="match status" value="1"/>
</dbReference>
<sequence length="723" mass="86218">MSLDSSFENLEQYLYPSFDEANNQNQKEGQYILDPIGIEQDQKPLLQNPHNNGKTYKQLFEIVQRLNDINWVEPYSKITPIKHFTPITFWFIICSQYFQKDVDPKNIKCNKIEEEFQIDQEKQNKLSPKNDLESLQTKMEVRLLETRKELHQQIDAIEVEKPILDIQNQSDFILKDLVGLTEIESQYLTFLESQQKIYDEYIINQSKQSNLAGTTRQLQNVYNNCQICNQGVRSLESLLTCQKCQIIVHSKCYGLENVTNNWICDLCLNFGNKGKLMKCPLCPKLGGAMRQTTLAMKDSIFEFSNPNYHTYAINNKVDRQKPPPDGEDGYNFMILQYSLDNMIGEPLKSEKIWAHISCMYWLDFDLLKIDKRKFNTLCSICKTKKNGACISCSKSKCGISFHPECARRSQIYIESNEIFCFKHQPLKIKRIFEDQHNLWKEEIYCFFKQYEKLESWLAHKPKNNDLEFQKFEIKIQQEEIEADIKQENEQLFQQIANIMERDEKFIITLQNNQVIEIQYPQKRISIYDLEENDRIWQQLANEKYSSEQIYVLYQRAIRMRKKKKLSNNISQLQIPIVQELTNRKRNSKYSRPKIFKHHKKYQKTNRLINNISLKIKIPKEAINFQYCICKQEIENEEMMQCEICSEWYHLNCLGFMGNIEEAQKLLFYCFRCEQKLTKEQSKYIKRYNQYFIDSTFRDLKLKIGMSPHELRTHEKKNYKQLSK</sequence>
<evidence type="ECO:0000259" key="6">
    <source>
        <dbReference type="PROSITE" id="PS50016"/>
    </source>
</evidence>
<dbReference type="PROSITE" id="PS50016">
    <property type="entry name" value="ZF_PHD_2"/>
    <property type="match status" value="1"/>
</dbReference>
<dbReference type="InterPro" id="IPR050701">
    <property type="entry name" value="Histone_Mod_Regulator"/>
</dbReference>
<gene>
    <name evidence="7" type="ORF">PSON_ATCC_30995.1.T0780136</name>
</gene>
<dbReference type="InterPro" id="IPR019786">
    <property type="entry name" value="Zinc_finger_PHD-type_CS"/>
</dbReference>
<keyword evidence="3" id="KW-0862">Zinc</keyword>
<evidence type="ECO:0000256" key="3">
    <source>
        <dbReference type="ARBA" id="ARBA00022833"/>
    </source>
</evidence>
<accession>A0A8S1PHE7</accession>
<proteinExistence type="predicted"/>
<reference evidence="7" key="1">
    <citation type="submission" date="2021-01" db="EMBL/GenBank/DDBJ databases">
        <authorList>
            <consortium name="Genoscope - CEA"/>
            <person name="William W."/>
        </authorList>
    </citation>
    <scope>NUCLEOTIDE SEQUENCE</scope>
</reference>
<feature type="domain" description="PHD-type" evidence="6">
    <location>
        <begin position="624"/>
        <end position="675"/>
    </location>
</feature>
<dbReference type="PROSITE" id="PS01359">
    <property type="entry name" value="ZF_PHD_1"/>
    <property type="match status" value="2"/>
</dbReference>
<dbReference type="Pfam" id="PF13771">
    <property type="entry name" value="zf-HC5HC2H"/>
    <property type="match status" value="1"/>
</dbReference>
<dbReference type="PANTHER" id="PTHR13793">
    <property type="entry name" value="PHD FINGER PROTEINS"/>
    <property type="match status" value="1"/>
</dbReference>